<dbReference type="AlphaFoldDB" id="A0AAD5XVE7"/>
<organism evidence="1 2">
    <name type="scientific">Clydaea vesicula</name>
    <dbReference type="NCBI Taxonomy" id="447962"/>
    <lineage>
        <taxon>Eukaryota</taxon>
        <taxon>Fungi</taxon>
        <taxon>Fungi incertae sedis</taxon>
        <taxon>Chytridiomycota</taxon>
        <taxon>Chytridiomycota incertae sedis</taxon>
        <taxon>Chytridiomycetes</taxon>
        <taxon>Lobulomycetales</taxon>
        <taxon>Lobulomycetaceae</taxon>
        <taxon>Clydaea</taxon>
    </lineage>
</organism>
<proteinExistence type="predicted"/>
<accession>A0AAD5XVE7</accession>
<gene>
    <name evidence="1" type="ORF">HK099_004754</name>
</gene>
<evidence type="ECO:0000313" key="2">
    <source>
        <dbReference type="Proteomes" id="UP001211065"/>
    </source>
</evidence>
<protein>
    <submittedName>
        <fullName evidence="1">Uncharacterized protein</fullName>
    </submittedName>
</protein>
<comment type="caution">
    <text evidence="1">The sequence shown here is derived from an EMBL/GenBank/DDBJ whole genome shotgun (WGS) entry which is preliminary data.</text>
</comment>
<reference evidence="1" key="1">
    <citation type="submission" date="2020-05" db="EMBL/GenBank/DDBJ databases">
        <title>Phylogenomic resolution of chytrid fungi.</title>
        <authorList>
            <person name="Stajich J.E."/>
            <person name="Amses K."/>
            <person name="Simmons R."/>
            <person name="Seto K."/>
            <person name="Myers J."/>
            <person name="Bonds A."/>
            <person name="Quandt C.A."/>
            <person name="Barry K."/>
            <person name="Liu P."/>
            <person name="Grigoriev I."/>
            <person name="Longcore J.E."/>
            <person name="James T.Y."/>
        </authorList>
    </citation>
    <scope>NUCLEOTIDE SEQUENCE</scope>
    <source>
        <strain evidence="1">JEL0476</strain>
    </source>
</reference>
<evidence type="ECO:0000313" key="1">
    <source>
        <dbReference type="EMBL" id="KAJ3219256.1"/>
    </source>
</evidence>
<dbReference type="EMBL" id="JADGJW010000345">
    <property type="protein sequence ID" value="KAJ3219256.1"/>
    <property type="molecule type" value="Genomic_DNA"/>
</dbReference>
<keyword evidence="2" id="KW-1185">Reference proteome</keyword>
<name>A0AAD5XVE7_9FUNG</name>
<sequence>MELLNYCGDVILIQTKNEIYNNFSPIILSSAKVINPIAYIGEQCRGSTLDLPICSQNSECVYNVGNKDIGAAGICKEVFHREGEICGGGTRAAFQCEAGLICITNTVPGQRGVCGHPLEPLLYPKIADVGHRCGGGTLNAHVCGANGRCVYSHKNKERVGASGHCKEVFHGLDEVCGGSDKAAFRCKLGLTCNIPPTAPPGATGVCKHYHI</sequence>
<dbReference type="Proteomes" id="UP001211065">
    <property type="component" value="Unassembled WGS sequence"/>
</dbReference>